<reference evidence="6 7" key="1">
    <citation type="submission" date="2024-09" db="EMBL/GenBank/DDBJ databases">
        <authorList>
            <person name="Sun Q."/>
            <person name="Mori K."/>
        </authorList>
    </citation>
    <scope>NUCLEOTIDE SEQUENCE [LARGE SCALE GENOMIC DNA]</scope>
    <source>
        <strain evidence="6 7">TISTR 1856</strain>
    </source>
</reference>
<evidence type="ECO:0000256" key="2">
    <source>
        <dbReference type="ARBA" id="ARBA00023125"/>
    </source>
</evidence>
<accession>A0ABV5LQ37</accession>
<organism evidence="6 7">
    <name type="scientific">Kineococcus gynurae</name>
    <dbReference type="NCBI Taxonomy" id="452979"/>
    <lineage>
        <taxon>Bacteria</taxon>
        <taxon>Bacillati</taxon>
        <taxon>Actinomycetota</taxon>
        <taxon>Actinomycetes</taxon>
        <taxon>Kineosporiales</taxon>
        <taxon>Kineosporiaceae</taxon>
        <taxon>Kineococcus</taxon>
    </lineage>
</organism>
<proteinExistence type="predicted"/>
<evidence type="ECO:0000256" key="1">
    <source>
        <dbReference type="ARBA" id="ARBA00023015"/>
    </source>
</evidence>
<dbReference type="PANTHER" id="PTHR30055:SF243">
    <property type="entry name" value="HTH-TYPE TRANSCRIPTIONAL REGULATOR RV1816"/>
    <property type="match status" value="1"/>
</dbReference>
<dbReference type="InterPro" id="IPR036271">
    <property type="entry name" value="Tet_transcr_reg_TetR-rel_C_sf"/>
</dbReference>
<comment type="caution">
    <text evidence="6">The sequence shown here is derived from an EMBL/GenBank/DDBJ whole genome shotgun (WGS) entry which is preliminary data.</text>
</comment>
<keyword evidence="2 4" id="KW-0238">DNA-binding</keyword>
<feature type="domain" description="HTH tetR-type" evidence="5">
    <location>
        <begin position="10"/>
        <end position="70"/>
    </location>
</feature>
<keyword evidence="3" id="KW-0804">Transcription</keyword>
<dbReference type="RefSeq" id="WP_380134764.1">
    <property type="nucleotide sequence ID" value="NZ_JBHLUI010000002.1"/>
</dbReference>
<dbReference type="SUPFAM" id="SSF46689">
    <property type="entry name" value="Homeodomain-like"/>
    <property type="match status" value="1"/>
</dbReference>
<gene>
    <name evidence="6" type="ORF">ACFFVI_04355</name>
</gene>
<sequence>MSTAREVAREDLTRRIVEAGRRQLGEVGAAGLSVRAVARELGLVSSAVYRYVADRDELLTRLIVTAFTEFGAAGEAELGPPPADAAGEVERWRRVCRALRTWALAHPHEFTLVYGTPVPDYAAPAETAGAAERPGAALGTVLREAVQREPLDPNDYRGLPATLDEELRALARIPAFGLADLLDGVAGSPGERPLLAAVGAGLAAWQQLCGSLTLELNGHLDGVIADRDLWFDHLVDLWGRSVLPRSYRQAG</sequence>
<dbReference type="Pfam" id="PF00440">
    <property type="entry name" value="TetR_N"/>
    <property type="match status" value="1"/>
</dbReference>
<dbReference type="InterPro" id="IPR009057">
    <property type="entry name" value="Homeodomain-like_sf"/>
</dbReference>
<dbReference type="Gene3D" id="1.10.357.10">
    <property type="entry name" value="Tetracycline Repressor, domain 2"/>
    <property type="match status" value="1"/>
</dbReference>
<evidence type="ECO:0000313" key="6">
    <source>
        <dbReference type="EMBL" id="MFB9376194.1"/>
    </source>
</evidence>
<evidence type="ECO:0000256" key="3">
    <source>
        <dbReference type="ARBA" id="ARBA00023163"/>
    </source>
</evidence>
<protein>
    <submittedName>
        <fullName evidence="6">TetR/AcrR family transcriptional regulator</fullName>
    </submittedName>
</protein>
<evidence type="ECO:0000256" key="4">
    <source>
        <dbReference type="PROSITE-ProRule" id="PRU00335"/>
    </source>
</evidence>
<feature type="DNA-binding region" description="H-T-H motif" evidence="4">
    <location>
        <begin position="33"/>
        <end position="52"/>
    </location>
</feature>
<dbReference type="Proteomes" id="UP001589748">
    <property type="component" value="Unassembled WGS sequence"/>
</dbReference>
<keyword evidence="7" id="KW-1185">Reference proteome</keyword>
<dbReference type="InterPro" id="IPR001647">
    <property type="entry name" value="HTH_TetR"/>
</dbReference>
<keyword evidence="1" id="KW-0805">Transcription regulation</keyword>
<evidence type="ECO:0000259" key="5">
    <source>
        <dbReference type="PROSITE" id="PS50977"/>
    </source>
</evidence>
<dbReference type="SUPFAM" id="SSF48498">
    <property type="entry name" value="Tetracyclin repressor-like, C-terminal domain"/>
    <property type="match status" value="1"/>
</dbReference>
<dbReference type="Pfam" id="PF13305">
    <property type="entry name" value="TetR_C_33"/>
    <property type="match status" value="1"/>
</dbReference>
<dbReference type="InterPro" id="IPR050109">
    <property type="entry name" value="HTH-type_TetR-like_transc_reg"/>
</dbReference>
<dbReference type="InterPro" id="IPR025996">
    <property type="entry name" value="MT1864/Rv1816-like_C"/>
</dbReference>
<evidence type="ECO:0000313" key="7">
    <source>
        <dbReference type="Proteomes" id="UP001589748"/>
    </source>
</evidence>
<dbReference type="PANTHER" id="PTHR30055">
    <property type="entry name" value="HTH-TYPE TRANSCRIPTIONAL REGULATOR RUTR"/>
    <property type="match status" value="1"/>
</dbReference>
<name>A0ABV5LQ37_9ACTN</name>
<dbReference type="EMBL" id="JBHMDM010000002">
    <property type="protein sequence ID" value="MFB9376194.1"/>
    <property type="molecule type" value="Genomic_DNA"/>
</dbReference>
<dbReference type="PROSITE" id="PS50977">
    <property type="entry name" value="HTH_TETR_2"/>
    <property type="match status" value="1"/>
</dbReference>